<proteinExistence type="predicted"/>
<evidence type="ECO:0000313" key="3">
    <source>
        <dbReference type="Proteomes" id="UP001164439"/>
    </source>
</evidence>
<reference evidence="2" key="1">
    <citation type="submission" date="2022-12" db="EMBL/GenBank/DDBJ databases">
        <authorList>
            <person name="Ruckert C."/>
            <person name="Busche T."/>
            <person name="Kalinowski J."/>
            <person name="Wittmann C."/>
        </authorList>
    </citation>
    <scope>NUCLEOTIDE SEQUENCE</scope>
    <source>
        <strain evidence="2">DSM 40467</strain>
    </source>
</reference>
<gene>
    <name evidence="2" type="ORF">STRCI_007520</name>
</gene>
<feature type="compositionally biased region" description="Basic and acidic residues" evidence="1">
    <location>
        <begin position="36"/>
        <end position="46"/>
    </location>
</feature>
<dbReference type="Proteomes" id="UP001164439">
    <property type="component" value="Chromosome"/>
</dbReference>
<keyword evidence="3" id="KW-1185">Reference proteome</keyword>
<name>A0ABY7KSY3_9ACTN</name>
<evidence type="ECO:0000256" key="1">
    <source>
        <dbReference type="SAM" id="MobiDB-lite"/>
    </source>
</evidence>
<dbReference type="RefSeq" id="WP_269663467.1">
    <property type="nucleotide sequence ID" value="NZ_CP114413.1"/>
</dbReference>
<organism evidence="2 3">
    <name type="scientific">Streptomyces cinnabarinus</name>
    <dbReference type="NCBI Taxonomy" id="67287"/>
    <lineage>
        <taxon>Bacteria</taxon>
        <taxon>Bacillati</taxon>
        <taxon>Actinomycetota</taxon>
        <taxon>Actinomycetes</taxon>
        <taxon>Kitasatosporales</taxon>
        <taxon>Streptomycetaceae</taxon>
        <taxon>Streptomyces</taxon>
    </lineage>
</organism>
<accession>A0ABY7KSY3</accession>
<sequence length="68" mass="7295">MGSIRVGRPATKPDATGHVPGMHQGNRGPYTHQTGHHADGTADARRSTGIHWKRHDALLDVMPNIPPG</sequence>
<evidence type="ECO:0008006" key="4">
    <source>
        <dbReference type="Google" id="ProtNLM"/>
    </source>
</evidence>
<feature type="region of interest" description="Disordered" evidence="1">
    <location>
        <begin position="1"/>
        <end position="49"/>
    </location>
</feature>
<evidence type="ECO:0000313" key="2">
    <source>
        <dbReference type="EMBL" id="WAZ25984.1"/>
    </source>
</evidence>
<protein>
    <recommendedName>
        <fullName evidence="4">Transposase</fullName>
    </recommendedName>
</protein>
<dbReference type="EMBL" id="CP114413">
    <property type="protein sequence ID" value="WAZ25984.1"/>
    <property type="molecule type" value="Genomic_DNA"/>
</dbReference>